<name>A0A915J4B4_ROMCU</name>
<dbReference type="Proteomes" id="UP000887565">
    <property type="component" value="Unplaced"/>
</dbReference>
<proteinExistence type="predicted"/>
<reference evidence="2" key="1">
    <citation type="submission" date="2022-11" db="UniProtKB">
        <authorList>
            <consortium name="WormBaseParasite"/>
        </authorList>
    </citation>
    <scope>IDENTIFICATION</scope>
</reference>
<sequence>MAIFLRLMITSSWNHSLRKILAVLDDGVKHHSNVIRSAETSTFRTPMAGLALMRAGAFVFKAQPICKKQELKKRNTPYRVSQKLTCFVPSLTMRIVTVHLSMNGALNQTRSRGSLNKSPGAVELRIDMATDRCFGYSTDEEECGRQANECTTTISQNYTVMYIEDLRFKSVNIREI</sequence>
<dbReference type="WBParaSite" id="nRc.2.0.1.t20552-RA">
    <property type="protein sequence ID" value="nRc.2.0.1.t20552-RA"/>
    <property type="gene ID" value="nRc.2.0.1.g20552"/>
</dbReference>
<organism evidence="1 2">
    <name type="scientific">Romanomermis culicivorax</name>
    <name type="common">Nematode worm</name>
    <dbReference type="NCBI Taxonomy" id="13658"/>
    <lineage>
        <taxon>Eukaryota</taxon>
        <taxon>Metazoa</taxon>
        <taxon>Ecdysozoa</taxon>
        <taxon>Nematoda</taxon>
        <taxon>Enoplea</taxon>
        <taxon>Dorylaimia</taxon>
        <taxon>Mermithida</taxon>
        <taxon>Mermithoidea</taxon>
        <taxon>Mermithidae</taxon>
        <taxon>Romanomermis</taxon>
    </lineage>
</organism>
<evidence type="ECO:0000313" key="2">
    <source>
        <dbReference type="WBParaSite" id="nRc.2.0.1.t20552-RA"/>
    </source>
</evidence>
<accession>A0A915J4B4</accession>
<evidence type="ECO:0000313" key="1">
    <source>
        <dbReference type="Proteomes" id="UP000887565"/>
    </source>
</evidence>
<protein>
    <submittedName>
        <fullName evidence="2">Uncharacterized protein</fullName>
    </submittedName>
</protein>
<dbReference type="AlphaFoldDB" id="A0A915J4B4"/>
<keyword evidence="1" id="KW-1185">Reference proteome</keyword>